<proteinExistence type="inferred from homology"/>
<keyword evidence="11" id="KW-1185">Reference proteome</keyword>
<feature type="transmembrane region" description="Helical" evidence="8">
    <location>
        <begin position="318"/>
        <end position="340"/>
    </location>
</feature>
<dbReference type="PANTHER" id="PTHR30294">
    <property type="entry name" value="MEMBRANE COMPONENT OF ABC TRANSPORTER YHHJ-RELATED"/>
    <property type="match status" value="1"/>
</dbReference>
<feature type="transmembrane region" description="Helical" evidence="8">
    <location>
        <begin position="231"/>
        <end position="252"/>
    </location>
</feature>
<feature type="transmembrane region" description="Helical" evidence="8">
    <location>
        <begin position="352"/>
        <end position="370"/>
    </location>
</feature>
<evidence type="ECO:0000256" key="1">
    <source>
        <dbReference type="ARBA" id="ARBA00004651"/>
    </source>
</evidence>
<dbReference type="Gene3D" id="3.40.1710.10">
    <property type="entry name" value="abc type-2 transporter like domain"/>
    <property type="match status" value="1"/>
</dbReference>
<feature type="domain" description="ABC transmembrane type-2" evidence="9">
    <location>
        <begin position="129"/>
        <end position="373"/>
    </location>
</feature>
<dbReference type="AlphaFoldDB" id="A0AAW4L5N9"/>
<dbReference type="Proteomes" id="UP000811899">
    <property type="component" value="Unassembled WGS sequence"/>
</dbReference>
<keyword evidence="4" id="KW-1003">Cell membrane</keyword>
<evidence type="ECO:0000256" key="4">
    <source>
        <dbReference type="ARBA" id="ARBA00022475"/>
    </source>
</evidence>
<reference evidence="10 11" key="1">
    <citation type="submission" date="2021-05" db="EMBL/GenBank/DDBJ databases">
        <title>The draft genome of Geobacter pelophilus DSM 12255.</title>
        <authorList>
            <person name="Xu Z."/>
            <person name="Masuda Y."/>
            <person name="Itoh H."/>
            <person name="Senoo K."/>
        </authorList>
    </citation>
    <scope>NUCLEOTIDE SEQUENCE [LARGE SCALE GENOMIC DNA]</scope>
    <source>
        <strain evidence="10 11">DSM 12255</strain>
    </source>
</reference>
<feature type="transmembrane region" description="Helical" evidence="8">
    <location>
        <begin position="258"/>
        <end position="280"/>
    </location>
</feature>
<feature type="transmembrane region" description="Helical" evidence="8">
    <location>
        <begin position="181"/>
        <end position="204"/>
    </location>
</feature>
<name>A0AAW4L5N9_9BACT</name>
<dbReference type="InterPro" id="IPR047817">
    <property type="entry name" value="ABC2_TM_bact-type"/>
</dbReference>
<evidence type="ECO:0000313" key="11">
    <source>
        <dbReference type="Proteomes" id="UP000811899"/>
    </source>
</evidence>
<evidence type="ECO:0000256" key="7">
    <source>
        <dbReference type="ARBA" id="ARBA00023136"/>
    </source>
</evidence>
<organism evidence="10 11">
    <name type="scientific">Geoanaerobacter pelophilus</name>
    <dbReference type="NCBI Taxonomy" id="60036"/>
    <lineage>
        <taxon>Bacteria</taxon>
        <taxon>Pseudomonadati</taxon>
        <taxon>Thermodesulfobacteriota</taxon>
        <taxon>Desulfuromonadia</taxon>
        <taxon>Geobacterales</taxon>
        <taxon>Geobacteraceae</taxon>
        <taxon>Geoanaerobacter</taxon>
    </lineage>
</organism>
<dbReference type="InterPro" id="IPR051449">
    <property type="entry name" value="ABC-2_transporter_component"/>
</dbReference>
<evidence type="ECO:0000256" key="6">
    <source>
        <dbReference type="ARBA" id="ARBA00022989"/>
    </source>
</evidence>
<evidence type="ECO:0000256" key="8">
    <source>
        <dbReference type="SAM" id="Phobius"/>
    </source>
</evidence>
<feature type="transmembrane region" description="Helical" evidence="8">
    <location>
        <begin position="21"/>
        <end position="41"/>
    </location>
</feature>
<comment type="caution">
    <text evidence="10">The sequence shown here is derived from an EMBL/GenBank/DDBJ whole genome shotgun (WGS) entry which is preliminary data.</text>
</comment>
<comment type="similarity">
    <text evidence="2">Belongs to the ABC-2 integral membrane protein family.</text>
</comment>
<dbReference type="GO" id="GO:0005886">
    <property type="term" value="C:plasma membrane"/>
    <property type="evidence" value="ECO:0007669"/>
    <property type="project" value="UniProtKB-SubCell"/>
</dbReference>
<evidence type="ECO:0000256" key="3">
    <source>
        <dbReference type="ARBA" id="ARBA00022448"/>
    </source>
</evidence>
<dbReference type="Pfam" id="PF12698">
    <property type="entry name" value="ABC2_membrane_3"/>
    <property type="match status" value="1"/>
</dbReference>
<sequence>MFERLKAMLIKEFIQVLRDKRTRFVIFVIPVFQVVVFGYAVNTDVRNSRMAILDRDNSSESREIVERFTRSGYFQTVERIADERRMTELLNRGDVRGVMVFDAGFGGRVQGKGEAPLALVLDGSDANSAGIVLSYASAIIAAYNIERLSARAAREGVAQPLAGVVLQSRAWFNPNLESRVYFIPAVIAMLVMVVTMVLSSMAVVREKEMGTIEQVVVTPITRSEFIIGKTLPFILMGYANVAIVAAVAVHWFDIPIRGSLGLLAVATGLFLMSSLGAGLLISTISSTQQQALMSAFFVIFPGMLLSGFAFPIDNMPESIRYVTILNPLRWFMVILRAIFLKGVGMEILWKEMAALGGLGLAVLLIAVARFRKTVG</sequence>
<dbReference type="GO" id="GO:0140359">
    <property type="term" value="F:ABC-type transporter activity"/>
    <property type="evidence" value="ECO:0007669"/>
    <property type="project" value="InterPro"/>
</dbReference>
<evidence type="ECO:0000256" key="5">
    <source>
        <dbReference type="ARBA" id="ARBA00022692"/>
    </source>
</evidence>
<dbReference type="PROSITE" id="PS51012">
    <property type="entry name" value="ABC_TM2"/>
    <property type="match status" value="1"/>
</dbReference>
<accession>A0AAW4L5N9</accession>
<comment type="subcellular location">
    <subcellularLocation>
        <location evidence="1">Cell membrane</location>
        <topology evidence="1">Multi-pass membrane protein</topology>
    </subcellularLocation>
</comment>
<keyword evidence="3" id="KW-0813">Transport</keyword>
<evidence type="ECO:0000259" key="9">
    <source>
        <dbReference type="PROSITE" id="PS51012"/>
    </source>
</evidence>
<feature type="transmembrane region" description="Helical" evidence="8">
    <location>
        <begin position="292"/>
        <end position="312"/>
    </location>
</feature>
<evidence type="ECO:0000313" key="10">
    <source>
        <dbReference type="EMBL" id="MBT0666316.1"/>
    </source>
</evidence>
<evidence type="ECO:0000256" key="2">
    <source>
        <dbReference type="ARBA" id="ARBA00007783"/>
    </source>
</evidence>
<dbReference type="InterPro" id="IPR013525">
    <property type="entry name" value="ABC2_TM"/>
</dbReference>
<keyword evidence="6 8" id="KW-1133">Transmembrane helix</keyword>
<protein>
    <submittedName>
        <fullName evidence="10">ABC transporter permease</fullName>
    </submittedName>
</protein>
<dbReference type="EMBL" id="JAHCVJ010000010">
    <property type="protein sequence ID" value="MBT0666316.1"/>
    <property type="molecule type" value="Genomic_DNA"/>
</dbReference>
<dbReference type="PANTHER" id="PTHR30294:SF29">
    <property type="entry name" value="MULTIDRUG ABC TRANSPORTER PERMEASE YBHS-RELATED"/>
    <property type="match status" value="1"/>
</dbReference>
<keyword evidence="7 8" id="KW-0472">Membrane</keyword>
<dbReference type="RefSeq" id="WP_214173088.1">
    <property type="nucleotide sequence ID" value="NZ_JAHCVJ010000010.1"/>
</dbReference>
<keyword evidence="5 8" id="KW-0812">Transmembrane</keyword>
<gene>
    <name evidence="10" type="ORF">KI809_18550</name>
</gene>